<dbReference type="AlphaFoldDB" id="A0A2H4SNH6"/>
<feature type="compositionally biased region" description="Basic and acidic residues" evidence="1">
    <location>
        <begin position="72"/>
        <end position="90"/>
    </location>
</feature>
<accession>A0A2H4SNH6</accession>
<dbReference type="VEuPathDB" id="FungiDB:A9K55_004907"/>
<feature type="region of interest" description="Disordered" evidence="1">
    <location>
        <begin position="112"/>
        <end position="162"/>
    </location>
</feature>
<feature type="region of interest" description="Disordered" evidence="1">
    <location>
        <begin position="1"/>
        <end position="97"/>
    </location>
</feature>
<evidence type="ECO:0000256" key="1">
    <source>
        <dbReference type="SAM" id="MobiDB-lite"/>
    </source>
</evidence>
<feature type="compositionally biased region" description="Low complexity" evidence="1">
    <location>
        <begin position="141"/>
        <end position="158"/>
    </location>
</feature>
<organism evidence="2 3">
    <name type="scientific">Cordyceps militaris</name>
    <name type="common">Caterpillar fungus</name>
    <name type="synonym">Clavaria militaris</name>
    <dbReference type="NCBI Taxonomy" id="73501"/>
    <lineage>
        <taxon>Eukaryota</taxon>
        <taxon>Fungi</taxon>
        <taxon>Dikarya</taxon>
        <taxon>Ascomycota</taxon>
        <taxon>Pezizomycotina</taxon>
        <taxon>Sordariomycetes</taxon>
        <taxon>Hypocreomycetidae</taxon>
        <taxon>Hypocreales</taxon>
        <taxon>Cordycipitaceae</taxon>
        <taxon>Cordyceps</taxon>
    </lineage>
</organism>
<gene>
    <name evidence="2" type="ORF">A9K55_004907</name>
</gene>
<feature type="compositionally biased region" description="Basic and acidic residues" evidence="1">
    <location>
        <begin position="54"/>
        <end position="65"/>
    </location>
</feature>
<feature type="compositionally biased region" description="Basic and acidic residues" evidence="1">
    <location>
        <begin position="8"/>
        <end position="25"/>
    </location>
</feature>
<protein>
    <submittedName>
        <fullName evidence="2">Uncharacterized protein</fullName>
    </submittedName>
</protein>
<dbReference type="VEuPathDB" id="FungiDB:CCM_01427"/>
<sequence length="253" mass="27767">MSPAAKRKGGDESSSDIEHIPALELKRRRCSGKADTASAAAEKDECPSSPLEDGVARTIERDELRMSPAGVKVEKHGVKDSSRREEEWLREASTATKTERPVVHVVRACVKREDTGSSDAPDSQEEPAEPQPRDQQHWRRSAAPSPFASAHHGAAAAAQSRVIRPEDIPRVLKHVLRPSADNPGRCPCGWYEFYAVCAHVARREMYRCGARRAVSGDFVFCGSPAPRHNVDDYIVDQPCMSCRAFGPAVKLSS</sequence>
<proteinExistence type="predicted"/>
<name>A0A2H4SNH6_CORMI</name>
<evidence type="ECO:0000313" key="3">
    <source>
        <dbReference type="Proteomes" id="UP000323067"/>
    </source>
</evidence>
<reference evidence="2 3" key="1">
    <citation type="journal article" date="2017" name="BMC Genomics">
        <title>Chromosome level assembly and secondary metabolite potential of the parasitic fungus Cordyceps militaris.</title>
        <authorList>
            <person name="Kramer G.J."/>
            <person name="Nodwell J.R."/>
        </authorList>
    </citation>
    <scope>NUCLEOTIDE SEQUENCE [LARGE SCALE GENOMIC DNA]</scope>
    <source>
        <strain evidence="2 3">ATCC 34164</strain>
    </source>
</reference>
<dbReference type="EMBL" id="CP023325">
    <property type="protein sequence ID" value="ATY64641.1"/>
    <property type="molecule type" value="Genomic_DNA"/>
</dbReference>
<evidence type="ECO:0000313" key="2">
    <source>
        <dbReference type="EMBL" id="ATY64641.1"/>
    </source>
</evidence>
<dbReference type="OrthoDB" id="4870669at2759"/>
<dbReference type="Proteomes" id="UP000323067">
    <property type="component" value="Chromosome v"/>
</dbReference>